<dbReference type="GO" id="GO:0030638">
    <property type="term" value="P:polyketide metabolic process"/>
    <property type="evidence" value="ECO:0007669"/>
    <property type="project" value="InterPro"/>
</dbReference>
<evidence type="ECO:0000313" key="2">
    <source>
        <dbReference type="Proteomes" id="UP000219612"/>
    </source>
</evidence>
<dbReference type="AlphaFoldDB" id="A0A285JP21"/>
<dbReference type="Gene3D" id="3.10.450.50">
    <property type="match status" value="1"/>
</dbReference>
<dbReference type="EMBL" id="OBDY01000023">
    <property type="protein sequence ID" value="SNY62008.1"/>
    <property type="molecule type" value="Genomic_DNA"/>
</dbReference>
<dbReference type="Proteomes" id="UP000219612">
    <property type="component" value="Unassembled WGS sequence"/>
</dbReference>
<dbReference type="InterPro" id="IPR009959">
    <property type="entry name" value="Cyclase_SnoaL-like"/>
</dbReference>
<proteinExistence type="predicted"/>
<dbReference type="InterPro" id="IPR032710">
    <property type="entry name" value="NTF2-like_dom_sf"/>
</dbReference>
<evidence type="ECO:0000313" key="1">
    <source>
        <dbReference type="EMBL" id="SNY62008.1"/>
    </source>
</evidence>
<organism evidence="1 2">
    <name type="scientific">Paractinoplanes atraurantiacus</name>
    <dbReference type="NCBI Taxonomy" id="1036182"/>
    <lineage>
        <taxon>Bacteria</taxon>
        <taxon>Bacillati</taxon>
        <taxon>Actinomycetota</taxon>
        <taxon>Actinomycetes</taxon>
        <taxon>Micromonosporales</taxon>
        <taxon>Micromonosporaceae</taxon>
        <taxon>Paractinoplanes</taxon>
    </lineage>
</organism>
<dbReference type="Pfam" id="PF07366">
    <property type="entry name" value="SnoaL"/>
    <property type="match status" value="1"/>
</dbReference>
<dbReference type="SUPFAM" id="SSF54427">
    <property type="entry name" value="NTF2-like"/>
    <property type="match status" value="1"/>
</dbReference>
<keyword evidence="2" id="KW-1185">Reference proteome</keyword>
<dbReference type="OrthoDB" id="129343at2"/>
<protein>
    <submittedName>
        <fullName evidence="1">SnoaL-like polyketide cyclase</fullName>
    </submittedName>
</protein>
<reference evidence="2" key="1">
    <citation type="submission" date="2017-09" db="EMBL/GenBank/DDBJ databases">
        <authorList>
            <person name="Varghese N."/>
            <person name="Submissions S."/>
        </authorList>
    </citation>
    <scope>NUCLEOTIDE SEQUENCE [LARGE SCALE GENOMIC DNA]</scope>
    <source>
        <strain evidence="2">CGMCC 4.6857</strain>
    </source>
</reference>
<dbReference type="RefSeq" id="WP_097326578.1">
    <property type="nucleotide sequence ID" value="NZ_OBDY01000023.1"/>
</dbReference>
<name>A0A285JP21_9ACTN</name>
<accession>A0A285JP21</accession>
<gene>
    <name evidence="1" type="ORF">SAMN05421748_12362</name>
</gene>
<sequence>MELEEQLFALWRVPPREHGDALAAFRRVYTDPVTINGTPMPVADLVARAEALHTAFTDHDIEVVDRVAAPGKLTVAFRHRARHTGVWATPLGELPPTGREVDGLGIDVLTVTGDGRVAAIWVLADELQRILQIRPA</sequence>